<proteinExistence type="predicted"/>
<protein>
    <submittedName>
        <fullName evidence="1">Uncharacterized protein</fullName>
    </submittedName>
</protein>
<name>A0A7M1VRV2_VIBPH</name>
<evidence type="ECO:0000313" key="2">
    <source>
        <dbReference type="EMBL" id="QOS24430.1"/>
    </source>
</evidence>
<gene>
    <name evidence="1" type="ORF">VP46_00052</name>
    <name evidence="2" type="ORF">VP47_00052</name>
</gene>
<dbReference type="EMBL" id="MT898268">
    <property type="protein sequence ID" value="QOS24430.1"/>
    <property type="molecule type" value="Genomic_DNA"/>
</dbReference>
<accession>A0A7M1VRV2</accession>
<organism evidence="1">
    <name type="scientific">Vibrio parahaemolyticus</name>
    <dbReference type="NCBI Taxonomy" id="670"/>
    <lineage>
        <taxon>Bacteria</taxon>
        <taxon>Pseudomonadati</taxon>
        <taxon>Pseudomonadota</taxon>
        <taxon>Gammaproteobacteria</taxon>
        <taxon>Vibrionales</taxon>
        <taxon>Vibrionaceae</taxon>
        <taxon>Vibrio</taxon>
    </lineage>
</organism>
<reference evidence="1" key="1">
    <citation type="submission" date="2020-08" db="EMBL/GenBank/DDBJ databases">
        <title>Genetic structure, function and evolution of capsule biosynthesis loci in Vibrio parahaemolyticus.</title>
        <authorList>
            <person name="Li L."/>
            <person name="Bian S."/>
        </authorList>
    </citation>
    <scope>NUCLEOTIDE SEQUENCE</scope>
    <source>
        <strain evidence="1">VP46</strain>
        <strain evidence="2">VP47</strain>
    </source>
</reference>
<evidence type="ECO:0000313" key="1">
    <source>
        <dbReference type="EMBL" id="QOS17821.1"/>
    </source>
</evidence>
<dbReference type="AlphaFoldDB" id="A0A7M1VRV2"/>
<sequence length="287" mass="31860">MSDFITLNDHQFNFGGVSFEGIFGWAYKTGHDEYAPLIEVKSGEELLWQARANRPREDLKAAGIGNGHYAFHITPIENPVSDSVSAIDIYIDGLKVNVEPIPFSVPMVNLEQYRIFIESDSIQSVNGWIAKNDAPQHKSVVELRAGSTIIAKTVASGFRQDLADAGIGDGHCTFTLVPNIEHFPAAKIESFIYVDGAKLDKPFIFEVTETAFEEAKFRAKYADQIQDYKVALDKRLSQLKSAVIDVNRSSGKDDLDVSGQLQIAISTMAELSVRMEVLEKAMLKHFD</sequence>
<dbReference type="EMBL" id="MT898088">
    <property type="protein sequence ID" value="QOS17821.1"/>
    <property type="molecule type" value="Genomic_DNA"/>
</dbReference>